<dbReference type="PANTHER" id="PTHR43238:SF1">
    <property type="entry name" value="GDP-L-FUCOSE SYNTHASE"/>
    <property type="match status" value="1"/>
</dbReference>
<evidence type="ECO:0000256" key="4">
    <source>
        <dbReference type="ARBA" id="ARBA00023235"/>
    </source>
</evidence>
<feature type="site" description="Important for catalytic activity" evidence="5">
    <location>
        <position position="112"/>
    </location>
</feature>
<feature type="binding site" evidence="5">
    <location>
        <begin position="166"/>
        <end position="169"/>
    </location>
    <ligand>
        <name>NADP(+)</name>
        <dbReference type="ChEBI" id="CHEBI:58349"/>
    </ligand>
</feature>
<name>A0A5B9DAJ0_9ARCH</name>
<comment type="catalytic activity">
    <reaction evidence="5">
        <text>GDP-beta-L-fucose + NADP(+) = GDP-4-dehydro-alpha-D-rhamnose + NADPH + H(+)</text>
        <dbReference type="Rhea" id="RHEA:18885"/>
        <dbReference type="ChEBI" id="CHEBI:15378"/>
        <dbReference type="ChEBI" id="CHEBI:57273"/>
        <dbReference type="ChEBI" id="CHEBI:57783"/>
        <dbReference type="ChEBI" id="CHEBI:57964"/>
        <dbReference type="ChEBI" id="CHEBI:58349"/>
        <dbReference type="EC" id="1.1.1.271"/>
    </reaction>
</comment>
<feature type="binding site" evidence="5">
    <location>
        <position position="205"/>
    </location>
    <ligand>
        <name>substrate</name>
    </ligand>
</feature>
<dbReference type="Gene3D" id="3.40.50.720">
    <property type="entry name" value="NAD(P)-binding Rossmann-like Domain"/>
    <property type="match status" value="1"/>
</dbReference>
<dbReference type="HAMAP" id="MF_00956">
    <property type="entry name" value="GDP_fucose_synth"/>
    <property type="match status" value="1"/>
</dbReference>
<dbReference type="CDD" id="cd05239">
    <property type="entry name" value="GDP_FS_SDR_e"/>
    <property type="match status" value="1"/>
</dbReference>
<evidence type="ECO:0000256" key="5">
    <source>
        <dbReference type="HAMAP-Rule" id="MF_00956"/>
    </source>
</evidence>
<dbReference type="UniPathway" id="UPA00128">
    <property type="reaction ID" value="UER00191"/>
</dbReference>
<feature type="binding site" evidence="5">
    <location>
        <position position="272"/>
    </location>
    <ligand>
        <name>substrate</name>
    </ligand>
</feature>
<dbReference type="GO" id="GO:0016853">
    <property type="term" value="F:isomerase activity"/>
    <property type="evidence" value="ECO:0007669"/>
    <property type="project" value="UniProtKB-KW"/>
</dbReference>
<organism evidence="7 8">
    <name type="scientific">Promethearchaeum syntrophicum</name>
    <dbReference type="NCBI Taxonomy" id="2594042"/>
    <lineage>
        <taxon>Archaea</taxon>
        <taxon>Promethearchaeati</taxon>
        <taxon>Promethearchaeota</taxon>
        <taxon>Promethearchaeia</taxon>
        <taxon>Promethearchaeales</taxon>
        <taxon>Promethearchaeaceae</taxon>
        <taxon>Promethearchaeum</taxon>
    </lineage>
</organism>
<reference evidence="7 8" key="1">
    <citation type="journal article" date="2020" name="Nature">
        <title>Isolation of an archaeon at the prokaryote-eukaryote interface.</title>
        <authorList>
            <person name="Imachi H."/>
            <person name="Nobu M.K."/>
            <person name="Nakahara N."/>
            <person name="Morono Y."/>
            <person name="Ogawara M."/>
            <person name="Takaki Y."/>
            <person name="Takano Y."/>
            <person name="Uematsu K."/>
            <person name="Ikuta T."/>
            <person name="Ito M."/>
            <person name="Matsui Y."/>
            <person name="Miyazaki M."/>
            <person name="Murata K."/>
            <person name="Saito Y."/>
            <person name="Sakai S."/>
            <person name="Song C."/>
            <person name="Tasumi E."/>
            <person name="Yamanaka Y."/>
            <person name="Yamaguchi T."/>
            <person name="Kamagata Y."/>
            <person name="Tamaki H."/>
            <person name="Takai K."/>
        </authorList>
    </citation>
    <scope>NUCLEOTIDE SEQUENCE [LARGE SCALE GENOMIC DNA]</scope>
    <source>
        <strain evidence="7 8">MK-D1</strain>
    </source>
</reference>
<evidence type="ECO:0000313" key="8">
    <source>
        <dbReference type="Proteomes" id="UP000321408"/>
    </source>
</evidence>
<feature type="binding site" evidence="5">
    <location>
        <begin position="13"/>
        <end position="19"/>
    </location>
    <ligand>
        <name>NADP(+)</name>
        <dbReference type="ChEBI" id="CHEBI:58349"/>
    </ligand>
</feature>
<dbReference type="GeneID" id="41329842"/>
<dbReference type="EC" id="1.1.1.271" evidence="5"/>
<dbReference type="EMBL" id="CP042905">
    <property type="protein sequence ID" value="QEE16021.1"/>
    <property type="molecule type" value="Genomic_DNA"/>
</dbReference>
<feature type="binding site" evidence="5">
    <location>
        <begin position="108"/>
        <end position="111"/>
    </location>
    <ligand>
        <name>NADP(+)</name>
        <dbReference type="ChEBI" id="CHEBI:58349"/>
    </ligand>
</feature>
<dbReference type="GO" id="GO:0050577">
    <property type="term" value="F:GDP-L-fucose synthase activity"/>
    <property type="evidence" value="ECO:0007669"/>
    <property type="project" value="UniProtKB-UniRule"/>
</dbReference>
<reference evidence="7 8" key="2">
    <citation type="journal article" date="2024" name="Int. J. Syst. Evol. Microbiol.">
        <title>Promethearchaeum syntrophicum gen. nov., sp. nov., an anaerobic, obligately syntrophic archaeon, the first isolate of the lineage 'Asgard' archaea, and proposal of the new archaeal phylum Promethearchaeota phyl. nov. and kingdom Promethearchaeati regn. nov.</title>
        <authorList>
            <person name="Imachi H."/>
            <person name="Nobu M.K."/>
            <person name="Kato S."/>
            <person name="Takaki Y."/>
            <person name="Miyazaki M."/>
            <person name="Miyata M."/>
            <person name="Ogawara M."/>
            <person name="Saito Y."/>
            <person name="Sakai S."/>
            <person name="Tahara Y.O."/>
            <person name="Takano Y."/>
            <person name="Tasumi E."/>
            <person name="Uematsu K."/>
            <person name="Yoshimura T."/>
            <person name="Itoh T."/>
            <person name="Ohkuma M."/>
            <person name="Takai K."/>
        </authorList>
    </citation>
    <scope>NUCLEOTIDE SEQUENCE [LARGE SCALE GENOMIC DNA]</scope>
    <source>
        <strain evidence="7 8">MK-D1</strain>
    </source>
</reference>
<evidence type="ECO:0000313" key="7">
    <source>
        <dbReference type="EMBL" id="QEE16021.1"/>
    </source>
</evidence>
<dbReference type="AlphaFoldDB" id="A0A5B9DAJ0"/>
<protein>
    <recommendedName>
        <fullName evidence="5">GDP-L-fucose synthase</fullName>
        <ecNumber evidence="5">1.1.1.271</ecNumber>
    </recommendedName>
    <alternativeName>
        <fullName evidence="5">GDP-4-keto-6-deoxy-D-mannose-3,5-epimerase-4-reductase</fullName>
    </alternativeName>
</protein>
<dbReference type="GO" id="GO:0042351">
    <property type="term" value="P:'de novo' GDP-L-fucose biosynthetic process"/>
    <property type="evidence" value="ECO:0007669"/>
    <property type="project" value="UniProtKB-UniRule"/>
</dbReference>
<dbReference type="PANTHER" id="PTHR43238">
    <property type="entry name" value="GDP-L-FUCOSE SYNTHASE"/>
    <property type="match status" value="1"/>
</dbReference>
<dbReference type="Pfam" id="PF01370">
    <property type="entry name" value="Epimerase"/>
    <property type="match status" value="1"/>
</dbReference>
<evidence type="ECO:0000256" key="2">
    <source>
        <dbReference type="ARBA" id="ARBA00022857"/>
    </source>
</evidence>
<comment type="pathway">
    <text evidence="5">Nucleotide-sugar biosynthesis; GDP-L-fucose biosynthesis via de novo pathway; GDP-L-fucose from GDP-alpha-D-mannose: step 2/2.</text>
</comment>
<feature type="domain" description="NAD-dependent epimerase/dehydratase" evidence="6">
    <location>
        <begin position="9"/>
        <end position="240"/>
    </location>
</feature>
<feature type="binding site" evidence="5">
    <location>
        <position position="190"/>
    </location>
    <ligand>
        <name>substrate</name>
    </ligand>
</feature>
<evidence type="ECO:0000259" key="6">
    <source>
        <dbReference type="Pfam" id="PF01370"/>
    </source>
</evidence>
<dbReference type="InterPro" id="IPR001509">
    <property type="entry name" value="Epimerase_deHydtase"/>
</dbReference>
<feature type="binding site" evidence="5">
    <location>
        <position position="182"/>
    </location>
    <ligand>
        <name>NADP(+)</name>
        <dbReference type="ChEBI" id="CHEBI:58349"/>
    </ligand>
</feature>
<feature type="active site" description="Proton donor/acceptor" evidence="5">
    <location>
        <position position="139"/>
    </location>
</feature>
<keyword evidence="3 5" id="KW-0560">Oxidoreductase</keyword>
<keyword evidence="5" id="KW-0511">Multifunctional enzyme</keyword>
<keyword evidence="4 5" id="KW-0413">Isomerase</keyword>
<dbReference type="GO" id="GO:0070401">
    <property type="term" value="F:NADP+ binding"/>
    <property type="evidence" value="ECO:0007669"/>
    <property type="project" value="UniProtKB-UniRule"/>
</dbReference>
<keyword evidence="8" id="KW-1185">Reference proteome</keyword>
<dbReference type="InterPro" id="IPR028614">
    <property type="entry name" value="GDP_fucose/colitose_synth"/>
</dbReference>
<evidence type="ECO:0000256" key="3">
    <source>
        <dbReference type="ARBA" id="ARBA00023002"/>
    </source>
</evidence>
<sequence>MEFTKNSTIYVSGHDGMVGKRLIQYLTENGYSKIITATFQELDLRNQKSVETFFNKYQPEIVIHIAARVGGIYANIKSPAEFIYDNLMIQTNVIHSAYKNKCQKLVFLGSSCIYPKDCIQPMSEDFFMTGKLEPTNQSYAIAKIAGIQMCQSYNKQYNTNFISIMPSNLYGPGDHYNNRNSHVMAALISRFHNAIKEKEEKVIVWGTGNPRREFLFIDDLISAIIFLLKNYNDSSIINVGPGYDISIKKLAEKISRILGYTGLIEFDKTKPDGMMKKLLDVSKINDLGWKTNIDLDEGIRRAYNEYRKIFKE</sequence>
<dbReference type="Proteomes" id="UP000321408">
    <property type="component" value="Chromosome"/>
</dbReference>
<dbReference type="KEGG" id="psyt:DSAG12_01849"/>
<proteinExistence type="inferred from homology"/>
<feature type="binding site" evidence="5">
    <location>
        <position position="212"/>
    </location>
    <ligand>
        <name>substrate</name>
    </ligand>
</feature>
<evidence type="ECO:0000256" key="1">
    <source>
        <dbReference type="ARBA" id="ARBA00005959"/>
    </source>
</evidence>
<dbReference type="Gene3D" id="3.90.25.10">
    <property type="entry name" value="UDP-galactose 4-epimerase, domain 1"/>
    <property type="match status" value="1"/>
</dbReference>
<dbReference type="OrthoDB" id="4907at2157"/>
<gene>
    <name evidence="5" type="primary">fcl</name>
    <name evidence="7" type="ORF">DSAG12_01849</name>
</gene>
<feature type="binding site" evidence="5">
    <location>
        <position position="143"/>
    </location>
    <ligand>
        <name>NADP(+)</name>
        <dbReference type="ChEBI" id="CHEBI:58349"/>
    </ligand>
</feature>
<accession>A0A5B9DAJ0</accession>
<feature type="site" description="Important for catalytic activity" evidence="5">
    <location>
        <position position="110"/>
    </location>
</feature>
<dbReference type="InterPro" id="IPR036291">
    <property type="entry name" value="NAD(P)-bd_dom_sf"/>
</dbReference>
<dbReference type="RefSeq" id="WP_147662911.1">
    <property type="nucleotide sequence ID" value="NZ_CP042905.2"/>
</dbReference>
<comment type="function">
    <text evidence="5">Catalyzes the two-step NADP-dependent conversion of GDP-4-dehydro-6-deoxy-D-mannose to GDP-fucose, involving an epimerase and a reductase reaction.</text>
</comment>
<dbReference type="SUPFAM" id="SSF51735">
    <property type="entry name" value="NAD(P)-binding Rossmann-fold domains"/>
    <property type="match status" value="1"/>
</dbReference>
<keyword evidence="2 5" id="KW-0521">NADP</keyword>
<comment type="similarity">
    <text evidence="1 5">Belongs to the NAD(P)-dependent epimerase/dehydratase family. Fucose synthase subfamily.</text>
</comment>